<keyword evidence="4" id="KW-1185">Reference proteome</keyword>
<evidence type="ECO:0000313" key="3">
    <source>
        <dbReference type="EMBL" id="ROR96839.1"/>
    </source>
</evidence>
<evidence type="ECO:0000313" key="4">
    <source>
        <dbReference type="Proteomes" id="UP000275356"/>
    </source>
</evidence>
<evidence type="ECO:0000256" key="1">
    <source>
        <dbReference type="SAM" id="MobiDB-lite"/>
    </source>
</evidence>
<feature type="region of interest" description="Disordered" evidence="1">
    <location>
        <begin position="1"/>
        <end position="138"/>
    </location>
</feature>
<feature type="transmembrane region" description="Helical" evidence="2">
    <location>
        <begin position="143"/>
        <end position="162"/>
    </location>
</feature>
<dbReference type="EMBL" id="RKHQ01000001">
    <property type="protein sequence ID" value="ROR96839.1"/>
    <property type="molecule type" value="Genomic_DNA"/>
</dbReference>
<dbReference type="RefSeq" id="WP_170169380.1">
    <property type="nucleotide sequence ID" value="NZ_RKHQ01000001.1"/>
</dbReference>
<gene>
    <name evidence="3" type="ORF">EDD28_1430</name>
</gene>
<keyword evidence="2" id="KW-0812">Transmembrane</keyword>
<reference evidence="3 4" key="1">
    <citation type="submission" date="2018-11" db="EMBL/GenBank/DDBJ databases">
        <title>Sequencing the genomes of 1000 actinobacteria strains.</title>
        <authorList>
            <person name="Klenk H.-P."/>
        </authorList>
    </citation>
    <scope>NUCLEOTIDE SEQUENCE [LARGE SCALE GENOMIC DNA]</scope>
    <source>
        <strain evidence="3 4">DSM 13521</strain>
    </source>
</reference>
<dbReference type="Proteomes" id="UP000275356">
    <property type="component" value="Unassembled WGS sequence"/>
</dbReference>
<accession>A0A3N2DAN1</accession>
<protein>
    <submittedName>
        <fullName evidence="3">Uncharacterized protein</fullName>
    </submittedName>
</protein>
<keyword evidence="2" id="KW-1133">Transmembrane helix</keyword>
<dbReference type="AlphaFoldDB" id="A0A3N2DAN1"/>
<sequence length="625" mass="65289">MGWRQWGIGKRSSRRGDPTGSPGAREISDWLESSSPAVEGDDEPNPYLPPGTPPTWAEASDEALLGAGSRGSKRRRRGKRNPEPSGTDGGRGASKRRARGASGGAGASSSAPRPTPASSRPSTSSPTAAASGPATARRRPTSGYLVVVALVLALIGGGIWFANRDRPPGDLGGPAVPNADPTRAELVDLDPVWEAYPSDVVYGGIGGGSYDTSPFVVTPETVVVRRGEDLFEDSEAYALMALWREDGNIAWELELDGVICATELLHVSGAVAHASEAEEVVVCAGNRPADAATDGAPAGERLLFLNPTTGRIGLDQELDAPPASIATATQGLVVQDRLALPGTAGAPAAGEGAVLGLHWFDATGRELWAADAVEVSGELADRFVPDDPDPDDPEPKLYKTEWTRYGDALLVAMSWNALVLDAAGPHVLLDDGDRELTCGTLAPAGPSLVCADGWRATQVVADPATGDWREGWVSEVGAVGAERLLAPLLLGEDSEDDVTAVMTLDPATGAAGAELARLRGYYIRLHGTREVPVLRGSDALVVLAPDGGSALWRRGFDSDYGGLGLFVAGDRVVLPDYSPSPRQDVVLDAADGHEVARITEGTLWPVEGRQVLSLAYDGVRLVELP</sequence>
<comment type="caution">
    <text evidence="3">The sequence shown here is derived from an EMBL/GenBank/DDBJ whole genome shotgun (WGS) entry which is preliminary data.</text>
</comment>
<organism evidence="3 4">
    <name type="scientific">Salana multivorans</name>
    <dbReference type="NCBI Taxonomy" id="120377"/>
    <lineage>
        <taxon>Bacteria</taxon>
        <taxon>Bacillati</taxon>
        <taxon>Actinomycetota</taxon>
        <taxon>Actinomycetes</taxon>
        <taxon>Micrococcales</taxon>
        <taxon>Beutenbergiaceae</taxon>
        <taxon>Salana</taxon>
    </lineage>
</organism>
<proteinExistence type="predicted"/>
<feature type="compositionally biased region" description="Low complexity" evidence="1">
    <location>
        <begin position="107"/>
        <end position="135"/>
    </location>
</feature>
<name>A0A3N2DAN1_9MICO</name>
<evidence type="ECO:0000256" key="2">
    <source>
        <dbReference type="SAM" id="Phobius"/>
    </source>
</evidence>
<keyword evidence="2" id="KW-0472">Membrane</keyword>